<sequence length="149" mass="17027">MPHSTLKLCTHRKLNTSTGAFQHLLVTPGGSEHKHAKSTSKHHVQHHPLCTVFLLHYHTFRAVSHSLHFCVMRSFCFCLPPPLPLEPSIKREDGRFKKKKKINIWSTQLFCTPLNVNEAEALITVATADKHNALSTHSQRREGKMIFFL</sequence>
<accession>A0ABV0T057</accession>
<protein>
    <submittedName>
        <fullName evidence="1">Uncharacterized protein</fullName>
    </submittedName>
</protein>
<proteinExistence type="predicted"/>
<comment type="caution">
    <text evidence="1">The sequence shown here is derived from an EMBL/GenBank/DDBJ whole genome shotgun (WGS) entry which is preliminary data.</text>
</comment>
<evidence type="ECO:0000313" key="2">
    <source>
        <dbReference type="Proteomes" id="UP001482620"/>
    </source>
</evidence>
<reference evidence="1 2" key="1">
    <citation type="submission" date="2021-06" db="EMBL/GenBank/DDBJ databases">
        <authorList>
            <person name="Palmer J.M."/>
        </authorList>
    </citation>
    <scope>NUCLEOTIDE SEQUENCE [LARGE SCALE GENOMIC DNA]</scope>
    <source>
        <strain evidence="2">if_2019</strain>
        <tissue evidence="1">Muscle</tissue>
    </source>
</reference>
<keyword evidence="2" id="KW-1185">Reference proteome</keyword>
<dbReference type="EMBL" id="JAHRIQ010013570">
    <property type="protein sequence ID" value="MEQ2225657.1"/>
    <property type="molecule type" value="Genomic_DNA"/>
</dbReference>
<organism evidence="1 2">
    <name type="scientific">Ilyodon furcidens</name>
    <name type="common">goldbreast splitfin</name>
    <dbReference type="NCBI Taxonomy" id="33524"/>
    <lineage>
        <taxon>Eukaryota</taxon>
        <taxon>Metazoa</taxon>
        <taxon>Chordata</taxon>
        <taxon>Craniata</taxon>
        <taxon>Vertebrata</taxon>
        <taxon>Euteleostomi</taxon>
        <taxon>Actinopterygii</taxon>
        <taxon>Neopterygii</taxon>
        <taxon>Teleostei</taxon>
        <taxon>Neoteleostei</taxon>
        <taxon>Acanthomorphata</taxon>
        <taxon>Ovalentaria</taxon>
        <taxon>Atherinomorphae</taxon>
        <taxon>Cyprinodontiformes</taxon>
        <taxon>Goodeidae</taxon>
        <taxon>Ilyodon</taxon>
    </lineage>
</organism>
<gene>
    <name evidence="1" type="ORF">ILYODFUR_019686</name>
</gene>
<name>A0ABV0T057_9TELE</name>
<evidence type="ECO:0000313" key="1">
    <source>
        <dbReference type="EMBL" id="MEQ2225657.1"/>
    </source>
</evidence>
<dbReference type="Proteomes" id="UP001482620">
    <property type="component" value="Unassembled WGS sequence"/>
</dbReference>